<dbReference type="GO" id="GO:0000981">
    <property type="term" value="F:DNA-binding transcription factor activity, RNA polymerase II-specific"/>
    <property type="evidence" value="ECO:0007669"/>
    <property type="project" value="InterPro"/>
</dbReference>
<dbReference type="CDD" id="cd00067">
    <property type="entry name" value="GAL4"/>
    <property type="match status" value="1"/>
</dbReference>
<evidence type="ECO:0000313" key="4">
    <source>
        <dbReference type="EMBL" id="KAF1929151.1"/>
    </source>
</evidence>
<dbReference type="Pfam" id="PF00172">
    <property type="entry name" value="Zn_clus"/>
    <property type="match status" value="1"/>
</dbReference>
<feature type="region of interest" description="Disordered" evidence="2">
    <location>
        <begin position="67"/>
        <end position="140"/>
    </location>
</feature>
<dbReference type="RefSeq" id="XP_033449399.1">
    <property type="nucleotide sequence ID" value="XM_033586502.1"/>
</dbReference>
<evidence type="ECO:0000259" key="3">
    <source>
        <dbReference type="PROSITE" id="PS50048"/>
    </source>
</evidence>
<dbReference type="OrthoDB" id="5303703at2759"/>
<keyword evidence="5" id="KW-1185">Reference proteome</keyword>
<dbReference type="Proteomes" id="UP000800082">
    <property type="component" value="Unassembled WGS sequence"/>
</dbReference>
<dbReference type="SUPFAM" id="SSF57701">
    <property type="entry name" value="Zn2/Cys6 DNA-binding domain"/>
    <property type="match status" value="1"/>
</dbReference>
<dbReference type="InterPro" id="IPR001138">
    <property type="entry name" value="Zn2Cys6_DnaBD"/>
</dbReference>
<dbReference type="PROSITE" id="PS50048">
    <property type="entry name" value="ZN2_CY6_FUNGAL_2"/>
    <property type="match status" value="1"/>
</dbReference>
<accession>A0A6A5RL44</accession>
<dbReference type="Gene3D" id="4.10.240.10">
    <property type="entry name" value="Zn(2)-C6 fungal-type DNA-binding domain"/>
    <property type="match status" value="1"/>
</dbReference>
<dbReference type="AlphaFoldDB" id="A0A6A5RL44"/>
<dbReference type="EMBL" id="ML978966">
    <property type="protein sequence ID" value="KAF1929151.1"/>
    <property type="molecule type" value="Genomic_DNA"/>
</dbReference>
<evidence type="ECO:0000313" key="5">
    <source>
        <dbReference type="Proteomes" id="UP000800082"/>
    </source>
</evidence>
<dbReference type="PROSITE" id="PS00463">
    <property type="entry name" value="ZN2_CY6_FUNGAL_1"/>
    <property type="match status" value="1"/>
</dbReference>
<protein>
    <recommendedName>
        <fullName evidence="3">Zn(2)-C6 fungal-type domain-containing protein</fullName>
    </recommendedName>
</protein>
<gene>
    <name evidence="4" type="ORF">M421DRAFT_100320</name>
</gene>
<organism evidence="4 5">
    <name type="scientific">Didymella exigua CBS 183.55</name>
    <dbReference type="NCBI Taxonomy" id="1150837"/>
    <lineage>
        <taxon>Eukaryota</taxon>
        <taxon>Fungi</taxon>
        <taxon>Dikarya</taxon>
        <taxon>Ascomycota</taxon>
        <taxon>Pezizomycotina</taxon>
        <taxon>Dothideomycetes</taxon>
        <taxon>Pleosporomycetidae</taxon>
        <taxon>Pleosporales</taxon>
        <taxon>Pleosporineae</taxon>
        <taxon>Didymellaceae</taxon>
        <taxon>Didymella</taxon>
    </lineage>
</organism>
<dbReference type="GO" id="GO:0008270">
    <property type="term" value="F:zinc ion binding"/>
    <property type="evidence" value="ECO:0007669"/>
    <property type="project" value="InterPro"/>
</dbReference>
<dbReference type="GeneID" id="54344148"/>
<keyword evidence="1" id="KW-0539">Nucleus</keyword>
<name>A0A6A5RL44_9PLEO</name>
<dbReference type="InterPro" id="IPR036864">
    <property type="entry name" value="Zn2-C6_fun-type_DNA-bd_sf"/>
</dbReference>
<reference evidence="4" key="1">
    <citation type="journal article" date="2020" name="Stud. Mycol.">
        <title>101 Dothideomycetes genomes: a test case for predicting lifestyles and emergence of pathogens.</title>
        <authorList>
            <person name="Haridas S."/>
            <person name="Albert R."/>
            <person name="Binder M."/>
            <person name="Bloem J."/>
            <person name="Labutti K."/>
            <person name="Salamov A."/>
            <person name="Andreopoulos B."/>
            <person name="Baker S."/>
            <person name="Barry K."/>
            <person name="Bills G."/>
            <person name="Bluhm B."/>
            <person name="Cannon C."/>
            <person name="Castanera R."/>
            <person name="Culley D."/>
            <person name="Daum C."/>
            <person name="Ezra D."/>
            <person name="Gonzalez J."/>
            <person name="Henrissat B."/>
            <person name="Kuo A."/>
            <person name="Liang C."/>
            <person name="Lipzen A."/>
            <person name="Lutzoni F."/>
            <person name="Magnuson J."/>
            <person name="Mondo S."/>
            <person name="Nolan M."/>
            <person name="Ohm R."/>
            <person name="Pangilinan J."/>
            <person name="Park H.-J."/>
            <person name="Ramirez L."/>
            <person name="Alfaro M."/>
            <person name="Sun H."/>
            <person name="Tritt A."/>
            <person name="Yoshinaga Y."/>
            <person name="Zwiers L.-H."/>
            <person name="Turgeon B."/>
            <person name="Goodwin S."/>
            <person name="Spatafora J."/>
            <person name="Crous P."/>
            <person name="Grigoriev I."/>
        </authorList>
    </citation>
    <scope>NUCLEOTIDE SEQUENCE</scope>
    <source>
        <strain evidence="4">CBS 183.55</strain>
    </source>
</reference>
<proteinExistence type="predicted"/>
<feature type="domain" description="Zn(2)-C6 fungal-type" evidence="3">
    <location>
        <begin position="453"/>
        <end position="487"/>
    </location>
</feature>
<feature type="compositionally biased region" description="Basic and acidic residues" evidence="2">
    <location>
        <begin position="67"/>
        <end position="76"/>
    </location>
</feature>
<evidence type="ECO:0000256" key="2">
    <source>
        <dbReference type="SAM" id="MobiDB-lite"/>
    </source>
</evidence>
<evidence type="ECO:0000256" key="1">
    <source>
        <dbReference type="ARBA" id="ARBA00023242"/>
    </source>
</evidence>
<sequence>MYGTLAARPDVNFEFNLPHGPDADDTINEDQMSQYTSVQGTVPTAAWSFNQLQNGDDTRTRVQLGQHENDGQELNHRQFPPRFSDDGGSGEAFERSWPSHQARKQAANAAKGTKSPRRSEDQGEDPAPHARAKKPRQSLFGGADEEMETDKQVDSLFVSATPGHGLGHYMSSFTLDQQQGGDEVEQPTRNGFGLAYSDIGSAGDSPALSDDKFVIAPDTTPYYELRRNINRQKTIAHIDTDKSGDFDPDQEAKERATKLVHAKVAKKDNKETRKKKGKNGVPRDYVMKCIVKLPFDAFSNVRNIKNDEQRCPEDWSEIDSEQGRELEEYRAAFRVNTPDRGQLSPLEDPAGKFDEFTGHPEARGCKQCRKLEQPCSMVKDGTYPCEECTEDGSECQPIQEIAVKDRCKQCDQPICDHCADNDHICEALPPQGYKASRINIEEVIWGPDRPHVACTACRKDKKRCTLKGKEDKPPCRYCGKNNLGCTFFHLPKFVNENGTAKKKPSPGTITQEVMKPRDNIFTTQILEREPTSEMEMEDGEGNKGMLTKITTSFAHPIRFQAPLCNFCEIPIFGMIGYFEREVHVIRWHNGLGYAEVGGGRCSDTGPTMMCRECTNHRVQIVACAGHEFEQQVDAAVDHDVLADGLNEVEPGGADVQYQLQRWCSLCFSPASYGCCKVQLDITGQEEMEVTGCHLRLCFACEHSLREDYGGDFDQMVTQMDSKPKISEADEILEREIRGKPRADVGFLQVNGLLMRTVMAMEE</sequence>